<dbReference type="InParanoid" id="A0A084QER9"/>
<dbReference type="AlphaFoldDB" id="A0A084QER9"/>
<feature type="compositionally biased region" description="Low complexity" evidence="1">
    <location>
        <begin position="136"/>
        <end position="151"/>
    </location>
</feature>
<accession>A0A084QER9</accession>
<protein>
    <submittedName>
        <fullName evidence="2">Uncharacterized protein</fullName>
    </submittedName>
</protein>
<dbReference type="HOGENOM" id="CLU_1732671_0_0_1"/>
<organism evidence="2 3">
    <name type="scientific">Stachybotrys chlorohalonatus (strain IBT 40285)</name>
    <dbReference type="NCBI Taxonomy" id="1283841"/>
    <lineage>
        <taxon>Eukaryota</taxon>
        <taxon>Fungi</taxon>
        <taxon>Dikarya</taxon>
        <taxon>Ascomycota</taxon>
        <taxon>Pezizomycotina</taxon>
        <taxon>Sordariomycetes</taxon>
        <taxon>Hypocreomycetidae</taxon>
        <taxon>Hypocreales</taxon>
        <taxon>Stachybotryaceae</taxon>
        <taxon>Stachybotrys</taxon>
    </lineage>
</organism>
<evidence type="ECO:0000313" key="2">
    <source>
        <dbReference type="EMBL" id="KFA62454.1"/>
    </source>
</evidence>
<evidence type="ECO:0000313" key="3">
    <source>
        <dbReference type="Proteomes" id="UP000028524"/>
    </source>
</evidence>
<dbReference type="EMBL" id="KL660796">
    <property type="protein sequence ID" value="KFA62454.1"/>
    <property type="molecule type" value="Genomic_DNA"/>
</dbReference>
<evidence type="ECO:0000256" key="1">
    <source>
        <dbReference type="SAM" id="MobiDB-lite"/>
    </source>
</evidence>
<reference evidence="2 3" key="1">
    <citation type="journal article" date="2014" name="BMC Genomics">
        <title>Comparative genome sequencing reveals chemotype-specific gene clusters in the toxigenic black mold Stachybotrys.</title>
        <authorList>
            <person name="Semeiks J."/>
            <person name="Borek D."/>
            <person name="Otwinowski Z."/>
            <person name="Grishin N.V."/>
        </authorList>
    </citation>
    <scope>NUCLEOTIDE SEQUENCE [LARGE SCALE GENOMIC DNA]</scope>
    <source>
        <strain evidence="2 3">IBT 40285</strain>
    </source>
</reference>
<keyword evidence="3" id="KW-1185">Reference proteome</keyword>
<dbReference type="OrthoDB" id="10317961at2759"/>
<proteinExistence type="predicted"/>
<sequence length="151" mass="16436">MPLTTLPENLKPASFKDSFNFGAALHSWEEIHEEVSRSITHWQSAIQATRSKKPEVFSSLSGYLTGLKGNSRTMEGLLNKAGKLGGSPSDKGEREKTDQKEICHKLYREHGLCEIMVNGMERQCPEYAPQAGNGGTASSSSAGNTGAKCKY</sequence>
<name>A0A084QER9_STAC4</name>
<dbReference type="Proteomes" id="UP000028524">
    <property type="component" value="Unassembled WGS sequence"/>
</dbReference>
<feature type="region of interest" description="Disordered" evidence="1">
    <location>
        <begin position="78"/>
        <end position="98"/>
    </location>
</feature>
<feature type="region of interest" description="Disordered" evidence="1">
    <location>
        <begin position="125"/>
        <end position="151"/>
    </location>
</feature>
<gene>
    <name evidence="2" type="ORF">S40285_10381</name>
</gene>